<evidence type="ECO:0000256" key="4">
    <source>
        <dbReference type="ARBA" id="ARBA00022840"/>
    </source>
</evidence>
<evidence type="ECO:0000313" key="7">
    <source>
        <dbReference type="EMBL" id="MBB5219604.1"/>
    </source>
</evidence>
<dbReference type="PANTHER" id="PTHR13710">
    <property type="entry name" value="DNA HELICASE RECQ FAMILY MEMBER"/>
    <property type="match status" value="1"/>
</dbReference>
<dbReference type="PROSITE" id="PS51194">
    <property type="entry name" value="HELICASE_CTER"/>
    <property type="match status" value="1"/>
</dbReference>
<name>A0A840SFD7_9SPIR</name>
<keyword evidence="8" id="KW-1185">Reference proteome</keyword>
<dbReference type="CDD" id="cd17920">
    <property type="entry name" value="DEXHc_RecQ"/>
    <property type="match status" value="1"/>
</dbReference>
<keyword evidence="1" id="KW-0547">Nucleotide-binding</keyword>
<dbReference type="Pfam" id="PF00270">
    <property type="entry name" value="DEAD"/>
    <property type="match status" value="1"/>
</dbReference>
<dbReference type="GO" id="GO:0016787">
    <property type="term" value="F:hydrolase activity"/>
    <property type="evidence" value="ECO:0007669"/>
    <property type="project" value="UniProtKB-KW"/>
</dbReference>
<dbReference type="Proteomes" id="UP000578697">
    <property type="component" value="Unassembled WGS sequence"/>
</dbReference>
<accession>A0A840SFD7</accession>
<dbReference type="RefSeq" id="WP_184653028.1">
    <property type="nucleotide sequence ID" value="NZ_JACHFR010000003.1"/>
</dbReference>
<reference evidence="7 8" key="1">
    <citation type="submission" date="2020-08" db="EMBL/GenBank/DDBJ databases">
        <title>Genomic Encyclopedia of Type Strains, Phase IV (KMG-IV): sequencing the most valuable type-strain genomes for metagenomic binning, comparative biology and taxonomic classification.</title>
        <authorList>
            <person name="Goeker M."/>
        </authorList>
    </citation>
    <scope>NUCLEOTIDE SEQUENCE [LARGE SCALE GENOMIC DNA]</scope>
    <source>
        <strain evidence="7 8">DSM 103679</strain>
    </source>
</reference>
<dbReference type="NCBIfam" id="TIGR00614">
    <property type="entry name" value="recQ_fam"/>
    <property type="match status" value="1"/>
</dbReference>
<dbReference type="GO" id="GO:0005524">
    <property type="term" value="F:ATP binding"/>
    <property type="evidence" value="ECO:0007669"/>
    <property type="project" value="UniProtKB-KW"/>
</dbReference>
<feature type="domain" description="Helicase C-terminal" evidence="6">
    <location>
        <begin position="257"/>
        <end position="413"/>
    </location>
</feature>
<dbReference type="GO" id="GO:0043138">
    <property type="term" value="F:3'-5' DNA helicase activity"/>
    <property type="evidence" value="ECO:0007669"/>
    <property type="project" value="TreeGrafter"/>
</dbReference>
<dbReference type="GO" id="GO:0000724">
    <property type="term" value="P:double-strand break repair via homologous recombination"/>
    <property type="evidence" value="ECO:0007669"/>
    <property type="project" value="TreeGrafter"/>
</dbReference>
<dbReference type="EC" id="3.6.4.12" evidence="7"/>
<organism evidence="7 8">
    <name type="scientific">Treponema rectale</name>
    <dbReference type="NCBI Taxonomy" id="744512"/>
    <lineage>
        <taxon>Bacteria</taxon>
        <taxon>Pseudomonadati</taxon>
        <taxon>Spirochaetota</taxon>
        <taxon>Spirochaetia</taxon>
        <taxon>Spirochaetales</taxon>
        <taxon>Treponemataceae</taxon>
        <taxon>Treponema</taxon>
    </lineage>
</organism>
<dbReference type="SMART" id="SM00487">
    <property type="entry name" value="DEXDc"/>
    <property type="match status" value="1"/>
</dbReference>
<evidence type="ECO:0000259" key="5">
    <source>
        <dbReference type="PROSITE" id="PS51192"/>
    </source>
</evidence>
<dbReference type="InterPro" id="IPR004589">
    <property type="entry name" value="DNA_helicase_ATP-dep_RecQ"/>
</dbReference>
<evidence type="ECO:0000256" key="1">
    <source>
        <dbReference type="ARBA" id="ARBA00022741"/>
    </source>
</evidence>
<dbReference type="InterPro" id="IPR014001">
    <property type="entry name" value="Helicase_ATP-bd"/>
</dbReference>
<evidence type="ECO:0000259" key="6">
    <source>
        <dbReference type="PROSITE" id="PS51194"/>
    </source>
</evidence>
<dbReference type="EMBL" id="JACHFR010000003">
    <property type="protein sequence ID" value="MBB5219604.1"/>
    <property type="molecule type" value="Genomic_DNA"/>
</dbReference>
<sequence length="532" mass="59520">MENQEIYKETKMSQQDEPVDDPVLNAARKAFKINYLYPWQRIVIANIMDAAEQAGCRNKINNIPENDTEEDFPPPNQIVLLPTGAGKSLCFLVPALLLKGPTLILYPLIALMSDQKRRMDDAGIVSAVLKGGQSVGERLNNLQMIRSKAKVILANPEVLQDKKLIEELKKTPIAHIAIDEAHCVSEWGDSFRPSYLTLGSIIKELNPKCVTAFTATASPEVLARISEILFDGNARIIRSCSDRPNIHYSVINAWNKKRAAFSLAIKEPGPLIIFCGTRRKSEDMARELAPVLGYENVRFYHAGMTKEEKDRTEKWFYPKKDGVLCCTCAFGMGIDKKDIRTVIHLEASPTAESYIQEAGRGGRDGSTAKAILLWNWKDSVKYGKHEKGSRKSIMKKFAESRSCRRQVLLDALGGEQAFCEGCDICSSRHPAYFAADAAAVMHFIRKKNFLLKKDALLNALTNELNRNNVSSRINSWHSDDVLEVLVQLEDSGLIKKGSFASKKQYGCHIKPPLYQPEQFPSSAQDSCNHEIS</sequence>
<dbReference type="PANTHER" id="PTHR13710:SF108">
    <property type="entry name" value="ATP-DEPENDENT DNA HELICASE Q4"/>
    <property type="match status" value="1"/>
</dbReference>
<evidence type="ECO:0000256" key="2">
    <source>
        <dbReference type="ARBA" id="ARBA00022801"/>
    </source>
</evidence>
<dbReference type="Gene3D" id="3.40.50.300">
    <property type="entry name" value="P-loop containing nucleotide triphosphate hydrolases"/>
    <property type="match status" value="2"/>
</dbReference>
<gene>
    <name evidence="7" type="ORF">HNP77_001986</name>
</gene>
<protein>
    <submittedName>
        <fullName evidence="7">ATP-dependent DNA helicase RecQ</fullName>
        <ecNumber evidence="7">3.6.4.12</ecNumber>
    </submittedName>
</protein>
<dbReference type="SUPFAM" id="SSF52540">
    <property type="entry name" value="P-loop containing nucleoside triphosphate hydrolases"/>
    <property type="match status" value="1"/>
</dbReference>
<dbReference type="GO" id="GO:0009378">
    <property type="term" value="F:four-way junction helicase activity"/>
    <property type="evidence" value="ECO:0007669"/>
    <property type="project" value="TreeGrafter"/>
</dbReference>
<dbReference type="GO" id="GO:0005737">
    <property type="term" value="C:cytoplasm"/>
    <property type="evidence" value="ECO:0007669"/>
    <property type="project" value="TreeGrafter"/>
</dbReference>
<dbReference type="GO" id="GO:0003676">
    <property type="term" value="F:nucleic acid binding"/>
    <property type="evidence" value="ECO:0007669"/>
    <property type="project" value="InterPro"/>
</dbReference>
<dbReference type="AlphaFoldDB" id="A0A840SFD7"/>
<keyword evidence="3 7" id="KW-0347">Helicase</keyword>
<comment type="caution">
    <text evidence="7">The sequence shown here is derived from an EMBL/GenBank/DDBJ whole genome shotgun (WGS) entry which is preliminary data.</text>
</comment>
<dbReference type="GO" id="GO:0005694">
    <property type="term" value="C:chromosome"/>
    <property type="evidence" value="ECO:0007669"/>
    <property type="project" value="TreeGrafter"/>
</dbReference>
<dbReference type="InterPro" id="IPR011545">
    <property type="entry name" value="DEAD/DEAH_box_helicase_dom"/>
</dbReference>
<proteinExistence type="predicted"/>
<dbReference type="InterPro" id="IPR001650">
    <property type="entry name" value="Helicase_C-like"/>
</dbReference>
<keyword evidence="2 7" id="KW-0378">Hydrolase</keyword>
<evidence type="ECO:0000313" key="8">
    <source>
        <dbReference type="Proteomes" id="UP000578697"/>
    </source>
</evidence>
<evidence type="ECO:0000256" key="3">
    <source>
        <dbReference type="ARBA" id="ARBA00022806"/>
    </source>
</evidence>
<dbReference type="InterPro" id="IPR027417">
    <property type="entry name" value="P-loop_NTPase"/>
</dbReference>
<feature type="domain" description="Helicase ATP-binding" evidence="5">
    <location>
        <begin position="68"/>
        <end position="235"/>
    </location>
</feature>
<dbReference type="Pfam" id="PF00271">
    <property type="entry name" value="Helicase_C"/>
    <property type="match status" value="1"/>
</dbReference>
<keyword evidence="4" id="KW-0067">ATP-binding</keyword>
<dbReference type="PROSITE" id="PS51192">
    <property type="entry name" value="HELICASE_ATP_BIND_1"/>
    <property type="match status" value="1"/>
</dbReference>
<dbReference type="SMART" id="SM00490">
    <property type="entry name" value="HELICc"/>
    <property type="match status" value="1"/>
</dbReference>